<feature type="chain" id="PRO_5036967290" evidence="2">
    <location>
        <begin position="21"/>
        <end position="110"/>
    </location>
</feature>
<accession>A0A931H1U1</accession>
<evidence type="ECO:0000313" key="4">
    <source>
        <dbReference type="Proteomes" id="UP000651050"/>
    </source>
</evidence>
<dbReference type="RefSeq" id="WP_196984976.1">
    <property type="nucleotide sequence ID" value="NZ_JADWYS010000001.1"/>
</dbReference>
<keyword evidence="4" id="KW-1185">Reference proteome</keyword>
<feature type="signal peptide" evidence="2">
    <location>
        <begin position="1"/>
        <end position="20"/>
    </location>
</feature>
<evidence type="ECO:0000256" key="1">
    <source>
        <dbReference type="SAM" id="MobiDB-lite"/>
    </source>
</evidence>
<dbReference type="AlphaFoldDB" id="A0A931H1U1"/>
<dbReference type="EMBL" id="JADWYS010000001">
    <property type="protein sequence ID" value="MBG9387026.1"/>
    <property type="molecule type" value="Genomic_DNA"/>
</dbReference>
<organism evidence="3 4">
    <name type="scientific">Caenimonas aquaedulcis</name>
    <dbReference type="NCBI Taxonomy" id="2793270"/>
    <lineage>
        <taxon>Bacteria</taxon>
        <taxon>Pseudomonadati</taxon>
        <taxon>Pseudomonadota</taxon>
        <taxon>Betaproteobacteria</taxon>
        <taxon>Burkholderiales</taxon>
        <taxon>Comamonadaceae</taxon>
        <taxon>Caenimonas</taxon>
    </lineage>
</organism>
<comment type="caution">
    <text evidence="3">The sequence shown here is derived from an EMBL/GenBank/DDBJ whole genome shotgun (WGS) entry which is preliminary data.</text>
</comment>
<protein>
    <submittedName>
        <fullName evidence="3">Uncharacterized protein</fullName>
    </submittedName>
</protein>
<reference evidence="3" key="1">
    <citation type="submission" date="2020-11" db="EMBL/GenBank/DDBJ databases">
        <title>Bacterial whole genome sequence for Caenimonas sp. DR4.4.</title>
        <authorList>
            <person name="Le V."/>
            <person name="Ko S.-R."/>
            <person name="Ahn C.-Y."/>
            <person name="Oh H.-M."/>
        </authorList>
    </citation>
    <scope>NUCLEOTIDE SEQUENCE</scope>
    <source>
        <strain evidence="3">DR4.4</strain>
    </source>
</reference>
<proteinExistence type="predicted"/>
<evidence type="ECO:0000313" key="3">
    <source>
        <dbReference type="EMBL" id="MBG9387026.1"/>
    </source>
</evidence>
<sequence>MRLALTLSCLALLLPPCASAQPEPDTPARTGAPDTPVRVPPPVIAPVRPLAMPSLAPAPPAVEMPRPAAITSCDTSGCWDSNSRRLNSQGPLLLGPRGPCLQQGGLVSCP</sequence>
<dbReference type="Proteomes" id="UP000651050">
    <property type="component" value="Unassembled WGS sequence"/>
</dbReference>
<feature type="region of interest" description="Disordered" evidence="1">
    <location>
        <begin position="17"/>
        <end position="41"/>
    </location>
</feature>
<gene>
    <name evidence="3" type="ORF">I5803_03220</name>
</gene>
<name>A0A931H1U1_9BURK</name>
<keyword evidence="2" id="KW-0732">Signal</keyword>
<evidence type="ECO:0000256" key="2">
    <source>
        <dbReference type="SAM" id="SignalP"/>
    </source>
</evidence>